<dbReference type="EMBL" id="LR824554">
    <property type="protein sequence ID" value="CAH1641545.1"/>
    <property type="molecule type" value="Genomic_DNA"/>
</dbReference>
<evidence type="ECO:0000256" key="8">
    <source>
        <dbReference type="ARBA" id="ARBA00022824"/>
    </source>
</evidence>
<dbReference type="InterPro" id="IPR002403">
    <property type="entry name" value="Cyt_P450_E_grp-IV"/>
</dbReference>
<keyword evidence="8" id="KW-0256">Endoplasmic reticulum</keyword>
<dbReference type="AlphaFoldDB" id="A0A9P0IA49"/>
<dbReference type="PROSITE" id="PS00086">
    <property type="entry name" value="CYTOCHROME_P450"/>
    <property type="match status" value="1"/>
</dbReference>
<comment type="subcellular location">
    <subcellularLocation>
        <location evidence="4">Endoplasmic reticulum membrane</location>
        <topology evidence="4">Peripheral membrane protein</topology>
    </subcellularLocation>
    <subcellularLocation>
        <location evidence="3">Microsome membrane</location>
        <topology evidence="3">Peripheral membrane protein</topology>
    </subcellularLocation>
</comment>
<evidence type="ECO:0000256" key="4">
    <source>
        <dbReference type="ARBA" id="ARBA00004406"/>
    </source>
</evidence>
<evidence type="ECO:0000256" key="1">
    <source>
        <dbReference type="ARBA" id="ARBA00001971"/>
    </source>
</evidence>
<keyword evidence="9" id="KW-0492">Microsome</keyword>
<evidence type="ECO:0000313" key="17">
    <source>
        <dbReference type="EMBL" id="CAH1641545.1"/>
    </source>
</evidence>
<dbReference type="Gene3D" id="1.10.630.10">
    <property type="entry name" value="Cytochrome P450"/>
    <property type="match status" value="1"/>
</dbReference>
<comment type="cofactor">
    <cofactor evidence="1 14">
        <name>heme</name>
        <dbReference type="ChEBI" id="CHEBI:30413"/>
    </cofactor>
</comment>
<dbReference type="PRINTS" id="PR00385">
    <property type="entry name" value="P450"/>
</dbReference>
<evidence type="ECO:0008006" key="19">
    <source>
        <dbReference type="Google" id="ProtNLM"/>
    </source>
</evidence>
<evidence type="ECO:0000313" key="18">
    <source>
        <dbReference type="Proteomes" id="UP001153321"/>
    </source>
</evidence>
<name>A0A9P0IA49_SPOLI</name>
<dbReference type="GO" id="GO:0016705">
    <property type="term" value="F:oxidoreductase activity, acting on paired donors, with incorporation or reduction of molecular oxygen"/>
    <property type="evidence" value="ECO:0007669"/>
    <property type="project" value="InterPro"/>
</dbReference>
<dbReference type="PANTHER" id="PTHR24291">
    <property type="entry name" value="CYTOCHROME P450 FAMILY 4"/>
    <property type="match status" value="1"/>
</dbReference>
<feature type="chain" id="PRO_5040264692" description="Cytochrome" evidence="16">
    <location>
        <begin position="22"/>
        <end position="485"/>
    </location>
</feature>
<dbReference type="Pfam" id="PF00067">
    <property type="entry name" value="p450"/>
    <property type="match status" value="1"/>
</dbReference>
<keyword evidence="13" id="KW-0472">Membrane</keyword>
<evidence type="ECO:0000256" key="5">
    <source>
        <dbReference type="ARBA" id="ARBA00010617"/>
    </source>
</evidence>
<comment type="similarity">
    <text evidence="5 15">Belongs to the cytochrome P450 family.</text>
</comment>
<proteinExistence type="inferred from homology"/>
<dbReference type="GO" id="GO:0020037">
    <property type="term" value="F:heme binding"/>
    <property type="evidence" value="ECO:0007669"/>
    <property type="project" value="InterPro"/>
</dbReference>
<evidence type="ECO:0000256" key="14">
    <source>
        <dbReference type="PIRSR" id="PIRSR602403-1"/>
    </source>
</evidence>
<reference evidence="17" key="1">
    <citation type="submission" date="2022-02" db="EMBL/GenBank/DDBJ databases">
        <authorList>
            <person name="King R."/>
        </authorList>
    </citation>
    <scope>NUCLEOTIDE SEQUENCE</scope>
</reference>
<dbReference type="PANTHER" id="PTHR24291:SF189">
    <property type="entry name" value="CYTOCHROME P450 4C3-RELATED"/>
    <property type="match status" value="1"/>
</dbReference>
<accession>A0A9P0IA49</accession>
<evidence type="ECO:0000256" key="7">
    <source>
        <dbReference type="ARBA" id="ARBA00022723"/>
    </source>
</evidence>
<evidence type="ECO:0000256" key="15">
    <source>
        <dbReference type="RuleBase" id="RU000461"/>
    </source>
</evidence>
<dbReference type="InterPro" id="IPR001128">
    <property type="entry name" value="Cyt_P450"/>
</dbReference>
<evidence type="ECO:0000256" key="12">
    <source>
        <dbReference type="ARBA" id="ARBA00023033"/>
    </source>
</evidence>
<evidence type="ECO:0000256" key="13">
    <source>
        <dbReference type="ARBA" id="ARBA00023136"/>
    </source>
</evidence>
<comment type="function">
    <text evidence="2">May be involved in the metabolism of insect hormones and in the breakdown of synthetic insecticides.</text>
</comment>
<evidence type="ECO:0000256" key="6">
    <source>
        <dbReference type="ARBA" id="ARBA00022617"/>
    </source>
</evidence>
<evidence type="ECO:0000256" key="10">
    <source>
        <dbReference type="ARBA" id="ARBA00023002"/>
    </source>
</evidence>
<evidence type="ECO:0000256" key="16">
    <source>
        <dbReference type="SAM" id="SignalP"/>
    </source>
</evidence>
<keyword evidence="6 14" id="KW-0349">Heme</keyword>
<feature type="signal peptide" evidence="16">
    <location>
        <begin position="1"/>
        <end position="21"/>
    </location>
</feature>
<gene>
    <name evidence="17" type="ORF">SPLIT_LOCUS6901</name>
</gene>
<protein>
    <recommendedName>
        <fullName evidence="19">Cytochrome</fullName>
    </recommendedName>
</protein>
<dbReference type="GO" id="GO:0004497">
    <property type="term" value="F:monooxygenase activity"/>
    <property type="evidence" value="ECO:0007669"/>
    <property type="project" value="UniProtKB-KW"/>
</dbReference>
<keyword evidence="10 15" id="KW-0560">Oxidoreductase</keyword>
<feature type="binding site" description="axial binding residue" evidence="14">
    <location>
        <position position="433"/>
    </location>
    <ligand>
        <name>heme</name>
        <dbReference type="ChEBI" id="CHEBI:30413"/>
    </ligand>
    <ligandPart>
        <name>Fe</name>
        <dbReference type="ChEBI" id="CHEBI:18248"/>
    </ligandPart>
</feature>
<dbReference type="GO" id="GO:0005506">
    <property type="term" value="F:iron ion binding"/>
    <property type="evidence" value="ECO:0007669"/>
    <property type="project" value="InterPro"/>
</dbReference>
<keyword evidence="11 14" id="KW-0408">Iron</keyword>
<dbReference type="InterPro" id="IPR050196">
    <property type="entry name" value="Cytochrome_P450_Monoox"/>
</dbReference>
<sequence>MLVLVFVVCLVVLSVWRRVRSKNLMPPVVPGALPLIGHTHHFTEFEKIWNILEQTSLFTLNNGGISIIKICEYNAYILTDPDLSLMAYNICLNKMYFYHFTDDLVANGLITSEAQTWKIHRKLINPAFNQQNLNNFIDEMNVQAKRLVSELSTTLGKSVNMRKPLVRYTMNITSRTTLGLNAEDQTLVEKDYAHAFELLSVLYYQRATKPWLHLPFFFKRSALKRKQDKLTETVKNILTPIIQKRRLEMKMNSYINNENDDKFQPVLNRLLHLADEQNAFTDTEIREHLNTFVIAAYDTTTVSLTLILMMIGWHKDVQERIYNEIQEVLNNEDRDFTKNDLPKLVYLEAVIKETLRLYPTVPYIGRTVNRDIALGKYTLPAGSTCAISLYGIHRHPMWGKDADQFIPDRWLDPARLPNHPNAFVAFGVGKRYCIGKQYAMMVMKTVIGHIVNQYHVHSDLSRLKFQYEVVLQPTKGHRITYTKRT</sequence>
<evidence type="ECO:0000256" key="3">
    <source>
        <dbReference type="ARBA" id="ARBA00004174"/>
    </source>
</evidence>
<dbReference type="PRINTS" id="PR00465">
    <property type="entry name" value="EP450IV"/>
</dbReference>
<dbReference type="InterPro" id="IPR017972">
    <property type="entry name" value="Cyt_P450_CS"/>
</dbReference>
<evidence type="ECO:0000256" key="9">
    <source>
        <dbReference type="ARBA" id="ARBA00022848"/>
    </source>
</evidence>
<dbReference type="InterPro" id="IPR036396">
    <property type="entry name" value="Cyt_P450_sf"/>
</dbReference>
<dbReference type="SUPFAM" id="SSF48264">
    <property type="entry name" value="Cytochrome P450"/>
    <property type="match status" value="1"/>
</dbReference>
<keyword evidence="7 14" id="KW-0479">Metal-binding</keyword>
<organism evidence="17 18">
    <name type="scientific">Spodoptera littoralis</name>
    <name type="common">Egyptian cotton leafworm</name>
    <dbReference type="NCBI Taxonomy" id="7109"/>
    <lineage>
        <taxon>Eukaryota</taxon>
        <taxon>Metazoa</taxon>
        <taxon>Ecdysozoa</taxon>
        <taxon>Arthropoda</taxon>
        <taxon>Hexapoda</taxon>
        <taxon>Insecta</taxon>
        <taxon>Pterygota</taxon>
        <taxon>Neoptera</taxon>
        <taxon>Endopterygota</taxon>
        <taxon>Lepidoptera</taxon>
        <taxon>Glossata</taxon>
        <taxon>Ditrysia</taxon>
        <taxon>Noctuoidea</taxon>
        <taxon>Noctuidae</taxon>
        <taxon>Amphipyrinae</taxon>
        <taxon>Spodoptera</taxon>
    </lineage>
</organism>
<keyword evidence="18" id="KW-1185">Reference proteome</keyword>
<dbReference type="GO" id="GO:0005789">
    <property type="term" value="C:endoplasmic reticulum membrane"/>
    <property type="evidence" value="ECO:0007669"/>
    <property type="project" value="UniProtKB-SubCell"/>
</dbReference>
<evidence type="ECO:0000256" key="11">
    <source>
        <dbReference type="ARBA" id="ARBA00023004"/>
    </source>
</evidence>
<keyword evidence="16" id="KW-0732">Signal</keyword>
<evidence type="ECO:0000256" key="2">
    <source>
        <dbReference type="ARBA" id="ARBA00003690"/>
    </source>
</evidence>
<keyword evidence="12 15" id="KW-0503">Monooxygenase</keyword>
<dbReference type="Proteomes" id="UP001153321">
    <property type="component" value="Chromosome 23"/>
</dbReference>